<evidence type="ECO:0000313" key="2">
    <source>
        <dbReference type="Proteomes" id="UP000593594"/>
    </source>
</evidence>
<dbReference type="AlphaFoldDB" id="A0A7S8C7Y8"/>
<keyword evidence="2" id="KW-1185">Reference proteome</keyword>
<gene>
    <name evidence="1" type="ORF">HW532_20960</name>
</gene>
<dbReference type="SUPFAM" id="SSF56731">
    <property type="entry name" value="DNA primase core"/>
    <property type="match status" value="1"/>
</dbReference>
<proteinExistence type="predicted"/>
<organism evidence="1 2">
    <name type="scientific">Kaustia mangrovi</name>
    <dbReference type="NCBI Taxonomy" id="2593653"/>
    <lineage>
        <taxon>Bacteria</taxon>
        <taxon>Pseudomonadati</taxon>
        <taxon>Pseudomonadota</taxon>
        <taxon>Alphaproteobacteria</taxon>
        <taxon>Hyphomicrobiales</taxon>
        <taxon>Parvibaculaceae</taxon>
        <taxon>Kaustia</taxon>
    </lineage>
</organism>
<name>A0A7S8C7Y8_9HYPH</name>
<accession>A0A7S8C7Y8</accession>
<dbReference type="EMBL" id="CP058214">
    <property type="protein sequence ID" value="QPC44951.1"/>
    <property type="molecule type" value="Genomic_DNA"/>
</dbReference>
<sequence>MLVTNDVKGYRGYCFRCGAKPFVSHGLFSVQELRRRKAELALTESKTVALPKDFTTDIPPREAVWLYMAGIGSGLARHYGFGYSPSLKRVVLPVYDNGKLLGFTARSTINARPKYIERMVSPSEAVFVSCPSAALPSAKAWAEASGPGVVFTEDILSAVRVGRLVRRSVSLLGTSASDAQLSRALRDIPPQAGWIGLWLDGDAPGRRAASRLARTLTLMGYEVQNIYTESDPRAYSNREIRRILTL</sequence>
<dbReference type="Gene3D" id="3.40.1360.10">
    <property type="match status" value="1"/>
</dbReference>
<dbReference type="KEGG" id="kmn:HW532_20960"/>
<dbReference type="Pfam" id="PF13155">
    <property type="entry name" value="Toprim_2"/>
    <property type="match status" value="1"/>
</dbReference>
<protein>
    <submittedName>
        <fullName evidence="1">Toprim domain-containing protein</fullName>
    </submittedName>
</protein>
<reference evidence="1 2" key="1">
    <citation type="submission" date="2020-06" db="EMBL/GenBank/DDBJ databases">
        <title>Genome sequence of 2 isolates from Red Sea Mangroves.</title>
        <authorList>
            <person name="Sefrji F."/>
            <person name="Michoud G."/>
            <person name="Merlino G."/>
            <person name="Daffonchio D."/>
        </authorList>
    </citation>
    <scope>NUCLEOTIDE SEQUENCE [LARGE SCALE GENOMIC DNA]</scope>
    <source>
        <strain evidence="1 2">R1DC25</strain>
    </source>
</reference>
<dbReference type="Proteomes" id="UP000593594">
    <property type="component" value="Chromosome"/>
</dbReference>
<evidence type="ECO:0000313" key="1">
    <source>
        <dbReference type="EMBL" id="QPC44951.1"/>
    </source>
</evidence>